<evidence type="ECO:0000313" key="1">
    <source>
        <dbReference type="EMBL" id="TWU51440.1"/>
    </source>
</evidence>
<evidence type="ECO:0000313" key="2">
    <source>
        <dbReference type="Proteomes" id="UP000317977"/>
    </source>
</evidence>
<accession>A0A5C6ESY5</accession>
<dbReference type="Proteomes" id="UP000317977">
    <property type="component" value="Unassembled WGS sequence"/>
</dbReference>
<sequence length="145" mass="16543">MKLKYLVVGLLLLAIPPIFLLCAGAPLLFPNREGFPPWEKFPDGNGITYVDKYTHDPGIDPLYLASFRYDDDAALERFIQTFGLVPLQGEEDAATFTTTMPDAVPWFPLSNVTTQYVYPDKDVEYVANVWIDSTQNYGIIERTWW</sequence>
<proteinExistence type="predicted"/>
<reference evidence="1 2" key="1">
    <citation type="submission" date="2019-02" db="EMBL/GenBank/DDBJ databases">
        <title>Deep-cultivation of Planctomycetes and their phenomic and genomic characterization uncovers novel biology.</title>
        <authorList>
            <person name="Wiegand S."/>
            <person name="Jogler M."/>
            <person name="Boedeker C."/>
            <person name="Pinto D."/>
            <person name="Vollmers J."/>
            <person name="Rivas-Marin E."/>
            <person name="Kohn T."/>
            <person name="Peeters S.H."/>
            <person name="Heuer A."/>
            <person name="Rast P."/>
            <person name="Oberbeckmann S."/>
            <person name="Bunk B."/>
            <person name="Jeske O."/>
            <person name="Meyerdierks A."/>
            <person name="Storesund J.E."/>
            <person name="Kallscheuer N."/>
            <person name="Luecker S."/>
            <person name="Lage O.M."/>
            <person name="Pohl T."/>
            <person name="Merkel B.J."/>
            <person name="Hornburger P."/>
            <person name="Mueller R.-W."/>
            <person name="Bruemmer F."/>
            <person name="Labrenz M."/>
            <person name="Spormann A.M."/>
            <person name="Op Den Camp H."/>
            <person name="Overmann J."/>
            <person name="Amann R."/>
            <person name="Jetten M.S.M."/>
            <person name="Mascher T."/>
            <person name="Medema M.H."/>
            <person name="Devos D.P."/>
            <person name="Kaster A.-K."/>
            <person name="Ovreas L."/>
            <person name="Rohde M."/>
            <person name="Galperin M.Y."/>
            <person name="Jogler C."/>
        </authorList>
    </citation>
    <scope>NUCLEOTIDE SEQUENCE [LARGE SCALE GENOMIC DNA]</scope>
    <source>
        <strain evidence="1 2">Poly59</strain>
    </source>
</reference>
<name>A0A5C6ESY5_9BACT</name>
<protein>
    <submittedName>
        <fullName evidence="1">Uncharacterized protein</fullName>
    </submittedName>
</protein>
<dbReference type="AlphaFoldDB" id="A0A5C6ESY5"/>
<dbReference type="EMBL" id="SJPX01000003">
    <property type="protein sequence ID" value="TWU51440.1"/>
    <property type="molecule type" value="Genomic_DNA"/>
</dbReference>
<gene>
    <name evidence="1" type="ORF">Poly59_30320</name>
</gene>
<dbReference type="OrthoDB" id="279077at2"/>
<comment type="caution">
    <text evidence="1">The sequence shown here is derived from an EMBL/GenBank/DDBJ whole genome shotgun (WGS) entry which is preliminary data.</text>
</comment>
<dbReference type="RefSeq" id="WP_146534799.1">
    <property type="nucleotide sequence ID" value="NZ_SJPX01000003.1"/>
</dbReference>
<organism evidence="1 2">
    <name type="scientific">Rubripirellula reticaptiva</name>
    <dbReference type="NCBI Taxonomy" id="2528013"/>
    <lineage>
        <taxon>Bacteria</taxon>
        <taxon>Pseudomonadati</taxon>
        <taxon>Planctomycetota</taxon>
        <taxon>Planctomycetia</taxon>
        <taxon>Pirellulales</taxon>
        <taxon>Pirellulaceae</taxon>
        <taxon>Rubripirellula</taxon>
    </lineage>
</organism>
<keyword evidence="2" id="KW-1185">Reference proteome</keyword>